<dbReference type="AlphaFoldDB" id="A0A1H9U2X5"/>
<proteinExistence type="predicted"/>
<dbReference type="Proteomes" id="UP000182841">
    <property type="component" value="Unassembled WGS sequence"/>
</dbReference>
<organism evidence="1 2">
    <name type="scientific">Streptomyces qinglanensis</name>
    <dbReference type="NCBI Taxonomy" id="943816"/>
    <lineage>
        <taxon>Bacteria</taxon>
        <taxon>Bacillati</taxon>
        <taxon>Actinomycetota</taxon>
        <taxon>Actinomycetes</taxon>
        <taxon>Kitasatosporales</taxon>
        <taxon>Streptomycetaceae</taxon>
        <taxon>Streptomyces</taxon>
    </lineage>
</organism>
<evidence type="ECO:0000313" key="1">
    <source>
        <dbReference type="EMBL" id="SES03920.1"/>
    </source>
</evidence>
<evidence type="ECO:0000313" key="2">
    <source>
        <dbReference type="Proteomes" id="UP000182841"/>
    </source>
</evidence>
<gene>
    <name evidence="1" type="ORF">SAMN05421870_107285</name>
</gene>
<sequence>MTDPTVTDIVLAFVALALAAAAVWCAVDTSRHARRAQAAHREAAGHRARAELAALKAARIRRHH</sequence>
<protein>
    <submittedName>
        <fullName evidence="1">Uncharacterized protein</fullName>
    </submittedName>
</protein>
<reference evidence="2" key="1">
    <citation type="submission" date="2016-10" db="EMBL/GenBank/DDBJ databases">
        <authorList>
            <person name="Varghese N."/>
            <person name="Submissions S."/>
        </authorList>
    </citation>
    <scope>NUCLEOTIDE SEQUENCE [LARGE SCALE GENOMIC DNA]</scope>
    <source>
        <strain evidence="2">CGMCC 4.6825</strain>
    </source>
</reference>
<name>A0A1H9U2X5_9ACTN</name>
<keyword evidence="2" id="KW-1185">Reference proteome</keyword>
<dbReference type="EMBL" id="FOGO01000007">
    <property type="protein sequence ID" value="SES03920.1"/>
    <property type="molecule type" value="Genomic_DNA"/>
</dbReference>
<dbReference type="RefSeq" id="WP_075001198.1">
    <property type="nucleotide sequence ID" value="NZ_FOGO01000007.1"/>
</dbReference>
<accession>A0A1H9U2X5</accession>